<dbReference type="SUPFAM" id="SSF54236">
    <property type="entry name" value="Ubiquitin-like"/>
    <property type="match status" value="1"/>
</dbReference>
<dbReference type="Gene3D" id="3.10.20.90">
    <property type="entry name" value="Phosphatidylinositol 3-kinase Catalytic Subunit, Chain A, domain 1"/>
    <property type="match status" value="2"/>
</dbReference>
<evidence type="ECO:0000259" key="2">
    <source>
        <dbReference type="Pfam" id="PF11976"/>
    </source>
</evidence>
<feature type="compositionally biased region" description="Basic residues" evidence="1">
    <location>
        <begin position="1"/>
        <end position="15"/>
    </location>
</feature>
<dbReference type="InterPro" id="IPR029071">
    <property type="entry name" value="Ubiquitin-like_domsf"/>
</dbReference>
<accession>A0A067Q6L3</accession>
<dbReference type="InParanoid" id="A0A067Q6L3"/>
<protein>
    <recommendedName>
        <fullName evidence="2">Rad60/SUMO-like domain-containing protein</fullName>
    </recommendedName>
</protein>
<feature type="region of interest" description="Disordered" evidence="1">
    <location>
        <begin position="277"/>
        <end position="310"/>
    </location>
</feature>
<feature type="region of interest" description="Disordered" evidence="1">
    <location>
        <begin position="349"/>
        <end position="399"/>
    </location>
</feature>
<dbReference type="OrthoDB" id="3365399at2759"/>
<dbReference type="CDD" id="cd17080">
    <property type="entry name" value="Ubl_SLD2_Esc2_like"/>
    <property type="match status" value="1"/>
</dbReference>
<evidence type="ECO:0000313" key="3">
    <source>
        <dbReference type="EMBL" id="KDQ62609.1"/>
    </source>
</evidence>
<name>A0A067Q6L3_9AGAM</name>
<dbReference type="STRING" id="933084.A0A067Q6L3"/>
<feature type="domain" description="Rad60/SUMO-like" evidence="2">
    <location>
        <begin position="369"/>
        <end position="396"/>
    </location>
</feature>
<dbReference type="InterPro" id="IPR022617">
    <property type="entry name" value="Rad60/SUMO-like_dom"/>
</dbReference>
<feature type="compositionally biased region" description="Acidic residues" evidence="1">
    <location>
        <begin position="386"/>
        <end position="399"/>
    </location>
</feature>
<reference evidence="4" key="1">
    <citation type="journal article" date="2014" name="Proc. Natl. Acad. Sci. U.S.A.">
        <title>Extensive sampling of basidiomycete genomes demonstrates inadequacy of the white-rot/brown-rot paradigm for wood decay fungi.</title>
        <authorList>
            <person name="Riley R."/>
            <person name="Salamov A.A."/>
            <person name="Brown D.W."/>
            <person name="Nagy L.G."/>
            <person name="Floudas D."/>
            <person name="Held B.W."/>
            <person name="Levasseur A."/>
            <person name="Lombard V."/>
            <person name="Morin E."/>
            <person name="Otillar R."/>
            <person name="Lindquist E.A."/>
            <person name="Sun H."/>
            <person name="LaButti K.M."/>
            <person name="Schmutz J."/>
            <person name="Jabbour D."/>
            <person name="Luo H."/>
            <person name="Baker S.E."/>
            <person name="Pisabarro A.G."/>
            <person name="Walton J.D."/>
            <person name="Blanchette R.A."/>
            <person name="Henrissat B."/>
            <person name="Martin F."/>
            <person name="Cullen D."/>
            <person name="Hibbett D.S."/>
            <person name="Grigoriev I.V."/>
        </authorList>
    </citation>
    <scope>NUCLEOTIDE SEQUENCE [LARGE SCALE GENOMIC DNA]</scope>
    <source>
        <strain evidence="4">MUCL 33604</strain>
    </source>
</reference>
<dbReference type="EMBL" id="KL197711">
    <property type="protein sequence ID" value="KDQ62609.1"/>
    <property type="molecule type" value="Genomic_DNA"/>
</dbReference>
<dbReference type="Proteomes" id="UP000027265">
    <property type="component" value="Unassembled WGS sequence"/>
</dbReference>
<feature type="region of interest" description="Disordered" evidence="1">
    <location>
        <begin position="1"/>
        <end position="43"/>
    </location>
</feature>
<evidence type="ECO:0000256" key="1">
    <source>
        <dbReference type="SAM" id="MobiDB-lite"/>
    </source>
</evidence>
<gene>
    <name evidence="3" type="ORF">JAAARDRAFT_30522</name>
</gene>
<evidence type="ECO:0000313" key="4">
    <source>
        <dbReference type="Proteomes" id="UP000027265"/>
    </source>
</evidence>
<keyword evidence="4" id="KW-1185">Reference proteome</keyword>
<sequence>MRQRRRKRELHRWTRRAQTPNLISSPKRYLLPEGGASRSPRVVRKCPSGQMSISLNYLPLRLSSGDEAPATVQSNVDLTPNALRTDFTQKRKRARSRSRSITPPPPLSLQQRQRAHELVRQALDIVPRAPSPTSFDDDDSTDTIVLDPELASIAREVKSQSSHTISRLREVSLGPELIGGPEAVIIKVHWLPHPLDDAGRRKTWGFKLKRHDSLEQVFEETADEAAILSDNLVMRYDRKRVFSSATPHSLGIWAEAELEACEKTTYEYLRTHNFQTTPSLGDDAHLPPSRTRSPSLGAESEAESESGDAGKFKLIVRGRGTKEVSLTVKPTATCGAIVRAFLKSAGLSDKFPESKTPKKGKKGAAGMPRLVVDGERMSPDSQIGEADLEDGDMVEVDGL</sequence>
<feature type="region of interest" description="Disordered" evidence="1">
    <location>
        <begin position="71"/>
        <end position="114"/>
    </location>
</feature>
<organism evidence="3 4">
    <name type="scientific">Jaapia argillacea MUCL 33604</name>
    <dbReference type="NCBI Taxonomy" id="933084"/>
    <lineage>
        <taxon>Eukaryota</taxon>
        <taxon>Fungi</taxon>
        <taxon>Dikarya</taxon>
        <taxon>Basidiomycota</taxon>
        <taxon>Agaricomycotina</taxon>
        <taxon>Agaricomycetes</taxon>
        <taxon>Agaricomycetidae</taxon>
        <taxon>Jaapiales</taxon>
        <taxon>Jaapiaceae</taxon>
        <taxon>Jaapia</taxon>
    </lineage>
</organism>
<dbReference type="AlphaFoldDB" id="A0A067Q6L3"/>
<proteinExistence type="predicted"/>
<dbReference type="HOGENOM" id="CLU_038184_0_0_1"/>
<dbReference type="Pfam" id="PF11976">
    <property type="entry name" value="Rad60-SLD"/>
    <property type="match status" value="1"/>
</dbReference>